<accession>A0ABV7ZRK7</accession>
<keyword evidence="1" id="KW-1133">Transmembrane helix</keyword>
<protein>
    <recommendedName>
        <fullName evidence="4">Integral membrane protein</fullName>
    </recommendedName>
</protein>
<keyword evidence="1" id="KW-0812">Transmembrane</keyword>
<feature type="transmembrane region" description="Helical" evidence="1">
    <location>
        <begin position="59"/>
        <end position="77"/>
    </location>
</feature>
<proteinExistence type="predicted"/>
<dbReference type="EMBL" id="JBHRZN010000004">
    <property type="protein sequence ID" value="MFC3850766.1"/>
    <property type="molecule type" value="Genomic_DNA"/>
</dbReference>
<keyword evidence="3" id="KW-1185">Reference proteome</keyword>
<evidence type="ECO:0000313" key="2">
    <source>
        <dbReference type="EMBL" id="MFC3850766.1"/>
    </source>
</evidence>
<evidence type="ECO:0008006" key="4">
    <source>
        <dbReference type="Google" id="ProtNLM"/>
    </source>
</evidence>
<evidence type="ECO:0000313" key="3">
    <source>
        <dbReference type="Proteomes" id="UP001595751"/>
    </source>
</evidence>
<reference evidence="3" key="1">
    <citation type="journal article" date="2019" name="Int. J. Syst. Evol. Microbiol.">
        <title>The Global Catalogue of Microorganisms (GCM) 10K type strain sequencing project: providing services to taxonomists for standard genome sequencing and annotation.</title>
        <authorList>
            <consortium name="The Broad Institute Genomics Platform"/>
            <consortium name="The Broad Institute Genome Sequencing Center for Infectious Disease"/>
            <person name="Wu L."/>
            <person name="Ma J."/>
        </authorList>
    </citation>
    <scope>NUCLEOTIDE SEQUENCE [LARGE SCALE GENOMIC DNA]</scope>
    <source>
        <strain evidence="3">CCUG 53252</strain>
    </source>
</reference>
<gene>
    <name evidence="2" type="ORF">ACFORJ_11420</name>
</gene>
<sequence>MPVPITKIAATGIAATRIAATSGLAALGLFQAGLAAGMPWGSAAYGGGHPGRLPARLRTISAVAAPAYLASAAMIGAGAAPRGMLRVVAGVMAVAVIPNAASPSPKERFWAPVCAAIAIASAMELRRPY</sequence>
<evidence type="ECO:0000256" key="1">
    <source>
        <dbReference type="SAM" id="Phobius"/>
    </source>
</evidence>
<dbReference type="Proteomes" id="UP001595751">
    <property type="component" value="Unassembled WGS sequence"/>
</dbReference>
<comment type="caution">
    <text evidence="2">The sequence shown here is derived from an EMBL/GenBank/DDBJ whole genome shotgun (WGS) entry which is preliminary data.</text>
</comment>
<name>A0ABV7ZRK7_9CORY</name>
<dbReference type="RefSeq" id="WP_290293044.1">
    <property type="nucleotide sequence ID" value="NZ_CP047211.1"/>
</dbReference>
<organism evidence="2 3">
    <name type="scientific">Corynebacterium hansenii</name>
    <dbReference type="NCBI Taxonomy" id="394964"/>
    <lineage>
        <taxon>Bacteria</taxon>
        <taxon>Bacillati</taxon>
        <taxon>Actinomycetota</taxon>
        <taxon>Actinomycetes</taxon>
        <taxon>Mycobacteriales</taxon>
        <taxon>Corynebacteriaceae</taxon>
        <taxon>Corynebacterium</taxon>
    </lineage>
</organism>
<keyword evidence="1" id="KW-0472">Membrane</keyword>